<dbReference type="OrthoDB" id="713689at2"/>
<name>A0A199XQI8_9FLAO</name>
<organism evidence="1 2">
    <name type="scientific">Flavobacterium succinicans</name>
    <dbReference type="NCBI Taxonomy" id="29536"/>
    <lineage>
        <taxon>Bacteria</taxon>
        <taxon>Pseudomonadati</taxon>
        <taxon>Bacteroidota</taxon>
        <taxon>Flavobacteriia</taxon>
        <taxon>Flavobacteriales</taxon>
        <taxon>Flavobacteriaceae</taxon>
        <taxon>Flavobacterium</taxon>
    </lineage>
</organism>
<evidence type="ECO:0000313" key="2">
    <source>
        <dbReference type="Proteomes" id="UP000093807"/>
    </source>
</evidence>
<evidence type="ECO:0000313" key="1">
    <source>
        <dbReference type="EMBL" id="OAZ03910.1"/>
    </source>
</evidence>
<sequence length="195" mass="21015">MNTNTKRFLRQAFAFLSSVLLVGCTTDDPIVPVNEVEFITTVRLVFTPENGGKNVVLEFKDLDGEGANAPIVTVSSAFEKAKTYNGVITFKNELVNPAIDITREIVQEALEHQMFYQTTGNLNPLTYATTQSNFDTKGKPLGLQSVFKTTGSATGVLRVTLKHGPNKSAPNVANGDITNAGGATDAQVDFNITVE</sequence>
<dbReference type="PROSITE" id="PS51257">
    <property type="entry name" value="PROKAR_LIPOPROTEIN"/>
    <property type="match status" value="1"/>
</dbReference>
<comment type="caution">
    <text evidence="1">The sequence shown here is derived from an EMBL/GenBank/DDBJ whole genome shotgun (WGS) entry which is preliminary data.</text>
</comment>
<reference evidence="1 2" key="1">
    <citation type="submission" date="2016-06" db="EMBL/GenBank/DDBJ databases">
        <title>Draft genome sequence of Flavobacterium succinicans strain DD5b.</title>
        <authorList>
            <person name="Poehlein A."/>
            <person name="Daniel R."/>
            <person name="Simeonova D.D."/>
        </authorList>
    </citation>
    <scope>NUCLEOTIDE SEQUENCE [LARGE SCALE GENOMIC DNA]</scope>
    <source>
        <strain evidence="1 2">DD5b</strain>
    </source>
</reference>
<dbReference type="AlphaFoldDB" id="A0A199XQI8"/>
<keyword evidence="2" id="KW-1185">Reference proteome</keyword>
<gene>
    <name evidence="1" type="ORF">FLB_15990</name>
</gene>
<evidence type="ECO:0008006" key="3">
    <source>
        <dbReference type="Google" id="ProtNLM"/>
    </source>
</evidence>
<dbReference type="EMBL" id="JMTM01000046">
    <property type="protein sequence ID" value="OAZ03910.1"/>
    <property type="molecule type" value="Genomic_DNA"/>
</dbReference>
<proteinExistence type="predicted"/>
<protein>
    <recommendedName>
        <fullName evidence="3">Type 1 periplasmic binding fold superfamily protein</fullName>
    </recommendedName>
</protein>
<dbReference type="Proteomes" id="UP000093807">
    <property type="component" value="Unassembled WGS sequence"/>
</dbReference>
<dbReference type="PATRIC" id="fig|29536.5.peg.1678"/>
<dbReference type="RefSeq" id="WP_064715407.1">
    <property type="nucleotide sequence ID" value="NZ_JMTM01000046.1"/>
</dbReference>
<accession>A0A199XQI8</accession>